<comment type="caution">
    <text evidence="1">The sequence shown here is derived from an EMBL/GenBank/DDBJ whole genome shotgun (WGS) entry which is preliminary data.</text>
</comment>
<name>A0A0B2V1V7_TOXCA</name>
<keyword evidence="2" id="KW-1185">Reference proteome</keyword>
<dbReference type="AlphaFoldDB" id="A0A0B2V1V7"/>
<dbReference type="EMBL" id="JPKZ01002700">
    <property type="protein sequence ID" value="KHN75454.1"/>
    <property type="molecule type" value="Genomic_DNA"/>
</dbReference>
<reference evidence="1 2" key="1">
    <citation type="submission" date="2014-11" db="EMBL/GenBank/DDBJ databases">
        <title>Genetic blueprint of the zoonotic pathogen Toxocara canis.</title>
        <authorList>
            <person name="Zhu X.-Q."/>
            <person name="Korhonen P.K."/>
            <person name="Cai H."/>
            <person name="Young N.D."/>
            <person name="Nejsum P."/>
            <person name="von Samson-Himmelstjerna G."/>
            <person name="Boag P.R."/>
            <person name="Tan P."/>
            <person name="Li Q."/>
            <person name="Min J."/>
            <person name="Yang Y."/>
            <person name="Wang X."/>
            <person name="Fang X."/>
            <person name="Hall R.S."/>
            <person name="Hofmann A."/>
            <person name="Sternberg P.W."/>
            <person name="Jex A.R."/>
            <person name="Gasser R.B."/>
        </authorList>
    </citation>
    <scope>NUCLEOTIDE SEQUENCE [LARGE SCALE GENOMIC DNA]</scope>
    <source>
        <strain evidence="1">PN_DK_2014</strain>
    </source>
</reference>
<sequence>MTLLLTIQTKCTWPDSCRDMGTETDGRIEGTVRSIVRSVRQLGVFSTRFVNKIAVAIYKLPSRLQMGVAHSPSPSPLPRVNDLKRRTNEDIDLQYGSHIILVPAVFESNSGTS</sequence>
<organism evidence="1 2">
    <name type="scientific">Toxocara canis</name>
    <name type="common">Canine roundworm</name>
    <dbReference type="NCBI Taxonomy" id="6265"/>
    <lineage>
        <taxon>Eukaryota</taxon>
        <taxon>Metazoa</taxon>
        <taxon>Ecdysozoa</taxon>
        <taxon>Nematoda</taxon>
        <taxon>Chromadorea</taxon>
        <taxon>Rhabditida</taxon>
        <taxon>Spirurina</taxon>
        <taxon>Ascaridomorpha</taxon>
        <taxon>Ascaridoidea</taxon>
        <taxon>Toxocaridae</taxon>
        <taxon>Toxocara</taxon>
    </lineage>
</organism>
<dbReference type="Proteomes" id="UP000031036">
    <property type="component" value="Unassembled WGS sequence"/>
</dbReference>
<protein>
    <submittedName>
        <fullName evidence="1">Uncharacterized protein</fullName>
    </submittedName>
</protein>
<proteinExistence type="predicted"/>
<feature type="non-terminal residue" evidence="1">
    <location>
        <position position="113"/>
    </location>
</feature>
<evidence type="ECO:0000313" key="1">
    <source>
        <dbReference type="EMBL" id="KHN75454.1"/>
    </source>
</evidence>
<evidence type="ECO:0000313" key="2">
    <source>
        <dbReference type="Proteomes" id="UP000031036"/>
    </source>
</evidence>
<accession>A0A0B2V1V7</accession>
<gene>
    <name evidence="1" type="ORF">Tcan_01119</name>
</gene>